<reference evidence="13" key="4">
    <citation type="submission" date="2025-09" db="UniProtKB">
        <authorList>
            <consortium name="Ensembl"/>
        </authorList>
    </citation>
    <scope>IDENTIFICATION</scope>
    <source>
        <strain evidence="13">HSOK</strain>
    </source>
</reference>
<evidence type="ECO:0000256" key="3">
    <source>
        <dbReference type="ARBA" id="ARBA00022771"/>
    </source>
</evidence>
<protein>
    <recommendedName>
        <fullName evidence="10">Zinc finger protein 750</fullName>
    </recommendedName>
</protein>
<comment type="subcellular location">
    <subcellularLocation>
        <location evidence="1">Nucleus</location>
    </subcellularLocation>
</comment>
<evidence type="ECO:0000313" key="13">
    <source>
        <dbReference type="Ensembl" id="ENSORLP00015028794.1"/>
    </source>
</evidence>
<dbReference type="Proteomes" id="UP000265200">
    <property type="component" value="Chromosome 8"/>
</dbReference>
<accession>A0A3P9J997</accession>
<feature type="compositionally biased region" description="Polar residues" evidence="11">
    <location>
        <begin position="142"/>
        <end position="151"/>
    </location>
</feature>
<dbReference type="AlphaFoldDB" id="A0A3P9J997"/>
<keyword evidence="3" id="KW-0863">Zinc-finger</keyword>
<sequence>MNFFPCVSLFLQTTGIKMEVSHERKPKRPHYIPRPPGKPFNYQCFQCPFTCNEKSHLFNHMKYNLCKNSISLMSQKNGQPSRQMKTVPKEISAKPKDCTDVTEADHNKSPETVEDEESRADSRDGAEELDVEHETPIVKNVQKATKPSTESENNESNKKMDLPRQSAFSPVTPNRDGVEASKIPAQQTKDPQSPAIGYHTFPWDRISSSITLKPSTSFMPHEYPAYAFRDRLYESYCVPGNPHVNNPSSAPIQPEFLDPQRPMVQPPIAPPHSSPFPPYQYRYYHYLPSTPALYNIPYRPPDLPMPVPAPGYLSLDYYSQTLASKNYEFYMHSYPNHNPPHGSAKEDDHQSGVKVTRLSPKEGYSALGSPDKPSQANIFQRDVQTQKPKATPQTTLLHRHTTMETVYRDSRQDESAESLLQLRAQPMDRRLTESSRYVPLPVSEPCPDATSELDEDRQEANLAPLNLSTRGMDQRPESESRPNGSDSASSKELDLPLNLSLRVAHSSPEHTPTASDSPHKPEDDKDEEPCDQRQTAALALCQLAIASSATSSSDLSEARTASQDLTEETHPPPSNRSTTRAAGAKRSHGAQADSKRHKTKRGEKAPGRALRKRVRCC</sequence>
<keyword evidence="7" id="KW-0010">Activator</keyword>
<keyword evidence="5" id="KW-0862">Zinc</keyword>
<evidence type="ECO:0000256" key="6">
    <source>
        <dbReference type="ARBA" id="ARBA00023015"/>
    </source>
</evidence>
<keyword evidence="6" id="KW-0805">Transcription regulation</keyword>
<feature type="region of interest" description="Disordered" evidence="11">
    <location>
        <begin position="75"/>
        <end position="179"/>
    </location>
</feature>
<proteinExistence type="predicted"/>
<dbReference type="GO" id="GO:0005634">
    <property type="term" value="C:nucleus"/>
    <property type="evidence" value="ECO:0007669"/>
    <property type="project" value="UniProtKB-SubCell"/>
</dbReference>
<feature type="region of interest" description="Disordered" evidence="11">
    <location>
        <begin position="425"/>
        <end position="535"/>
    </location>
</feature>
<dbReference type="InterPro" id="IPR039363">
    <property type="entry name" value="ZNF750"/>
</dbReference>
<feature type="region of interest" description="Disordered" evidence="11">
    <location>
        <begin position="547"/>
        <end position="617"/>
    </location>
</feature>
<evidence type="ECO:0000256" key="11">
    <source>
        <dbReference type="SAM" id="MobiDB-lite"/>
    </source>
</evidence>
<reference evidence="13 14" key="2">
    <citation type="submission" date="2017-04" db="EMBL/GenBank/DDBJ databases">
        <title>CpG methylation of centromeres and impact of large insertions on vertebrate speciation.</title>
        <authorList>
            <person name="Ichikawa K."/>
            <person name="Yoshimura J."/>
            <person name="Morishita S."/>
        </authorList>
    </citation>
    <scope>NUCLEOTIDE SEQUENCE</scope>
    <source>
        <strain evidence="13 14">HSOK</strain>
    </source>
</reference>
<reference key="1">
    <citation type="journal article" date="2007" name="Nature">
        <title>The medaka draft genome and insights into vertebrate genome evolution.</title>
        <authorList>
            <person name="Kasahara M."/>
            <person name="Naruse K."/>
            <person name="Sasaki S."/>
            <person name="Nakatani Y."/>
            <person name="Qu W."/>
            <person name="Ahsan B."/>
            <person name="Yamada T."/>
            <person name="Nagayasu Y."/>
            <person name="Doi K."/>
            <person name="Kasai Y."/>
            <person name="Jindo T."/>
            <person name="Kobayashi D."/>
            <person name="Shimada A."/>
            <person name="Toyoda A."/>
            <person name="Kuroki Y."/>
            <person name="Fujiyama A."/>
            <person name="Sasaki T."/>
            <person name="Shimizu A."/>
            <person name="Asakawa S."/>
            <person name="Shimizu N."/>
            <person name="Hashimoto S."/>
            <person name="Yang J."/>
            <person name="Lee Y."/>
            <person name="Matsushima K."/>
            <person name="Sugano S."/>
            <person name="Sakaizumi M."/>
            <person name="Narita T."/>
            <person name="Ohishi K."/>
            <person name="Haga S."/>
            <person name="Ohta F."/>
            <person name="Nomoto H."/>
            <person name="Nogata K."/>
            <person name="Morishita T."/>
            <person name="Endo T."/>
            <person name="Shin-I T."/>
            <person name="Takeda H."/>
            <person name="Morishita S."/>
            <person name="Kohara Y."/>
        </authorList>
    </citation>
    <scope>NUCLEOTIDE SEQUENCE [LARGE SCALE GENOMIC DNA]</scope>
    <source>
        <strain>Hd-rR</strain>
    </source>
</reference>
<reference evidence="13" key="3">
    <citation type="submission" date="2025-08" db="UniProtKB">
        <authorList>
            <consortium name="Ensembl"/>
        </authorList>
    </citation>
    <scope>IDENTIFICATION</scope>
    <source>
        <strain evidence="13">HSOK</strain>
    </source>
</reference>
<evidence type="ECO:0000256" key="9">
    <source>
        <dbReference type="ARBA" id="ARBA00023242"/>
    </source>
</evidence>
<dbReference type="PANTHER" id="PTHR14678:SF1">
    <property type="entry name" value="ZINC FINGER PROTEIN 750"/>
    <property type="match status" value="1"/>
</dbReference>
<keyword evidence="9" id="KW-0539">Nucleus</keyword>
<evidence type="ECO:0000256" key="2">
    <source>
        <dbReference type="ARBA" id="ARBA00022723"/>
    </source>
</evidence>
<evidence type="ECO:0000256" key="8">
    <source>
        <dbReference type="ARBA" id="ARBA00023163"/>
    </source>
</evidence>
<feature type="domain" description="Zinc finger protein 750-like zinc finger" evidence="12">
    <location>
        <begin position="24"/>
        <end position="75"/>
    </location>
</feature>
<evidence type="ECO:0000313" key="14">
    <source>
        <dbReference type="Proteomes" id="UP000265200"/>
    </source>
</evidence>
<dbReference type="GO" id="GO:0008270">
    <property type="term" value="F:zinc ion binding"/>
    <property type="evidence" value="ECO:0007669"/>
    <property type="project" value="UniProtKB-KW"/>
</dbReference>
<feature type="compositionally biased region" description="Polar residues" evidence="11">
    <location>
        <begin position="75"/>
        <end position="84"/>
    </location>
</feature>
<feature type="compositionally biased region" description="Basic and acidic residues" evidence="11">
    <location>
        <begin position="119"/>
        <end position="136"/>
    </location>
</feature>
<evidence type="ECO:0000259" key="12">
    <source>
        <dbReference type="Pfam" id="PF15269"/>
    </source>
</evidence>
<evidence type="ECO:0000256" key="7">
    <source>
        <dbReference type="ARBA" id="ARBA00023159"/>
    </source>
</evidence>
<dbReference type="Pfam" id="PF15269">
    <property type="entry name" value="zf-C2H2_7"/>
    <property type="match status" value="1"/>
</dbReference>
<keyword evidence="8" id="KW-0804">Transcription</keyword>
<evidence type="ECO:0000256" key="4">
    <source>
        <dbReference type="ARBA" id="ARBA00022782"/>
    </source>
</evidence>
<evidence type="ECO:0000256" key="1">
    <source>
        <dbReference type="ARBA" id="ARBA00004123"/>
    </source>
</evidence>
<dbReference type="PANTHER" id="PTHR14678">
    <property type="entry name" value="PROLINE-RICH PROTEIN 35-RELATED"/>
    <property type="match status" value="1"/>
</dbReference>
<name>A0A3P9J997_ORYLA</name>
<dbReference type="InterPro" id="IPR039064">
    <property type="entry name" value="ZNF750_Znf"/>
</dbReference>
<dbReference type="Ensembl" id="ENSORLT00015017472.1">
    <property type="protein sequence ID" value="ENSORLP00015028794.1"/>
    <property type="gene ID" value="ENSORLG00015011612.1"/>
</dbReference>
<dbReference type="GO" id="GO:0030154">
    <property type="term" value="P:cell differentiation"/>
    <property type="evidence" value="ECO:0007669"/>
    <property type="project" value="UniProtKB-KW"/>
</dbReference>
<evidence type="ECO:0000256" key="5">
    <source>
        <dbReference type="ARBA" id="ARBA00022833"/>
    </source>
</evidence>
<keyword evidence="4" id="KW-0221">Differentiation</keyword>
<evidence type="ECO:0000256" key="10">
    <source>
        <dbReference type="ARBA" id="ARBA00040216"/>
    </source>
</evidence>
<organism evidence="13 14">
    <name type="scientific">Oryzias latipes</name>
    <name type="common">Japanese rice fish</name>
    <name type="synonym">Japanese killifish</name>
    <dbReference type="NCBI Taxonomy" id="8090"/>
    <lineage>
        <taxon>Eukaryota</taxon>
        <taxon>Metazoa</taxon>
        <taxon>Chordata</taxon>
        <taxon>Craniata</taxon>
        <taxon>Vertebrata</taxon>
        <taxon>Euteleostomi</taxon>
        <taxon>Actinopterygii</taxon>
        <taxon>Neopterygii</taxon>
        <taxon>Teleostei</taxon>
        <taxon>Neoteleostei</taxon>
        <taxon>Acanthomorphata</taxon>
        <taxon>Ovalentaria</taxon>
        <taxon>Atherinomorphae</taxon>
        <taxon>Beloniformes</taxon>
        <taxon>Adrianichthyidae</taxon>
        <taxon>Oryziinae</taxon>
        <taxon>Oryzias</taxon>
    </lineage>
</organism>
<feature type="compositionally biased region" description="Basic and acidic residues" evidence="11">
    <location>
        <begin position="87"/>
        <end position="111"/>
    </location>
</feature>
<keyword evidence="2" id="KW-0479">Metal-binding</keyword>